<name>A0A856MBK1_9CYAN</name>
<evidence type="ECO:0000313" key="1">
    <source>
        <dbReference type="EMBL" id="QDL07459.1"/>
    </source>
</evidence>
<organism evidence="1 2">
    <name type="scientific">Brasilonema sennae CENA114</name>
    <dbReference type="NCBI Taxonomy" id="415709"/>
    <lineage>
        <taxon>Bacteria</taxon>
        <taxon>Bacillati</taxon>
        <taxon>Cyanobacteriota</taxon>
        <taxon>Cyanophyceae</taxon>
        <taxon>Nostocales</taxon>
        <taxon>Scytonemataceae</taxon>
        <taxon>Brasilonema</taxon>
        <taxon>Bromeliae group (in: Brasilonema)</taxon>
    </lineage>
</organism>
<keyword evidence="2" id="KW-1185">Reference proteome</keyword>
<evidence type="ECO:0008006" key="3">
    <source>
        <dbReference type="Google" id="ProtNLM"/>
    </source>
</evidence>
<protein>
    <recommendedName>
        <fullName evidence="3">DUF1822 family protein</fullName>
    </recommendedName>
</protein>
<dbReference type="Pfam" id="PF08852">
    <property type="entry name" value="DUF1822"/>
    <property type="match status" value="1"/>
</dbReference>
<reference evidence="1 2" key="1">
    <citation type="submission" date="2018-06" db="EMBL/GenBank/DDBJ databases">
        <title>Comparative genomics of Brasilonema spp. strains.</title>
        <authorList>
            <person name="Alvarenga D.O."/>
            <person name="Fiore M.F."/>
            <person name="Varani A.M."/>
        </authorList>
    </citation>
    <scope>NUCLEOTIDE SEQUENCE [LARGE SCALE GENOMIC DNA]</scope>
    <source>
        <strain evidence="1 2">CENA114</strain>
    </source>
</reference>
<dbReference type="KEGG" id="bsen:DP114_05695"/>
<dbReference type="Proteomes" id="UP000503129">
    <property type="component" value="Chromosome"/>
</dbReference>
<gene>
    <name evidence="1" type="ORF">DP114_05695</name>
</gene>
<dbReference type="InterPro" id="IPR014951">
    <property type="entry name" value="DUF1822"/>
</dbReference>
<accession>A0A856MBK1</accession>
<proteinExistence type="predicted"/>
<evidence type="ECO:0000313" key="2">
    <source>
        <dbReference type="Proteomes" id="UP000503129"/>
    </source>
</evidence>
<dbReference type="RefSeq" id="WP_171975663.1">
    <property type="nucleotide sequence ID" value="NZ_CAWOXK010000001.1"/>
</dbReference>
<dbReference type="EMBL" id="CP030118">
    <property type="protein sequence ID" value="QDL07459.1"/>
    <property type="molecule type" value="Genomic_DNA"/>
</dbReference>
<dbReference type="AlphaFoldDB" id="A0A856MBK1"/>
<sequence length="396" mass="45739">MKLNLQELRRLYPEQIWQEFSEKELKQRESTIRRYSNQTAQNNADLNFWCLNAFRTWLKENLGDSITVLPSEADLPTIWDVVNGTAITIGKTRLVLIPDEATDTETLTVSQEWVDIPDWVADYYLAIQVNIDAGWMCVWGFTSHRTLKDKGNYDPIYRTYSLERDYVITDLDVLWLAQEMGLEEKANVEQLKFLSHSTAKDLLVRLSKPSPYSPRLDVSFQEWGALLASNNWRNRLYEMRQEKASGKLKQFIAENYALVSNGWQDIQAFFSPEKVQVQLDYSLRNTTEVSNSSLHWQGKLIYLKKEITVLLKVAFIKEADGRVGVCVQVYPGSEETYLPANLKLALLSNSEVLESVTSGKSSLYIELPYFKCQLGTQFCIEIALQDSNHVENFYIY</sequence>